<evidence type="ECO:0000256" key="4">
    <source>
        <dbReference type="ARBA" id="ARBA00022840"/>
    </source>
</evidence>
<reference evidence="10" key="2">
    <citation type="submission" date="2023-05" db="EMBL/GenBank/DDBJ databases">
        <authorList>
            <consortium name="Lawrence Berkeley National Laboratory"/>
            <person name="Steindorff A."/>
            <person name="Hensen N."/>
            <person name="Bonometti L."/>
            <person name="Westerberg I."/>
            <person name="Brannstrom I.O."/>
            <person name="Guillou S."/>
            <person name="Cros-Aarteil S."/>
            <person name="Calhoun S."/>
            <person name="Haridas S."/>
            <person name="Kuo A."/>
            <person name="Mondo S."/>
            <person name="Pangilinan J."/>
            <person name="Riley R."/>
            <person name="Labutti K."/>
            <person name="Andreopoulos B."/>
            <person name="Lipzen A."/>
            <person name="Chen C."/>
            <person name="Yanf M."/>
            <person name="Daum C."/>
            <person name="Ng V."/>
            <person name="Clum A."/>
            <person name="Ohm R."/>
            <person name="Martin F."/>
            <person name="Silar P."/>
            <person name="Natvig D."/>
            <person name="Lalanne C."/>
            <person name="Gautier V."/>
            <person name="Ament-Velasquez S.L."/>
            <person name="Kruys A."/>
            <person name="Hutchinson M.I."/>
            <person name="Powell A.J."/>
            <person name="Barry K."/>
            <person name="Miller A.N."/>
            <person name="Grigoriev I.V."/>
            <person name="Debuchy R."/>
            <person name="Gladieux P."/>
            <person name="Thoren M.H."/>
            <person name="Johannesson H."/>
        </authorList>
    </citation>
    <scope>NUCLEOTIDE SEQUENCE</scope>
    <source>
        <strain evidence="10">PSN293</strain>
    </source>
</reference>
<dbReference type="EC" id="6.1.1.1" evidence="1"/>
<keyword evidence="5 9" id="KW-0648">Protein biosynthesis</keyword>
<dbReference type="GO" id="GO:0004831">
    <property type="term" value="F:tyrosine-tRNA ligase activity"/>
    <property type="evidence" value="ECO:0007669"/>
    <property type="project" value="UniProtKB-EC"/>
</dbReference>
<dbReference type="GO" id="GO:0006437">
    <property type="term" value="P:tyrosyl-tRNA aminoacylation"/>
    <property type="evidence" value="ECO:0007669"/>
    <property type="project" value="InterPro"/>
</dbReference>
<evidence type="ECO:0000256" key="3">
    <source>
        <dbReference type="ARBA" id="ARBA00022741"/>
    </source>
</evidence>
<evidence type="ECO:0000256" key="2">
    <source>
        <dbReference type="ARBA" id="ARBA00022598"/>
    </source>
</evidence>
<dbReference type="InterPro" id="IPR002305">
    <property type="entry name" value="aa-tRNA-synth_Ic"/>
</dbReference>
<dbReference type="GO" id="GO:0005524">
    <property type="term" value="F:ATP binding"/>
    <property type="evidence" value="ECO:0007669"/>
    <property type="project" value="UniProtKB-KW"/>
</dbReference>
<dbReference type="InterPro" id="IPR050489">
    <property type="entry name" value="Tyr-tRNA_synthase"/>
</dbReference>
<keyword evidence="2 9" id="KW-0436">Ligase</keyword>
<evidence type="ECO:0000313" key="11">
    <source>
        <dbReference type="Proteomes" id="UP001301769"/>
    </source>
</evidence>
<evidence type="ECO:0000256" key="9">
    <source>
        <dbReference type="RuleBase" id="RU363036"/>
    </source>
</evidence>
<dbReference type="Gene3D" id="3.40.50.620">
    <property type="entry name" value="HUPs"/>
    <property type="match status" value="1"/>
</dbReference>
<dbReference type="Gene3D" id="1.10.240.10">
    <property type="entry name" value="Tyrosyl-Transfer RNA Synthetase"/>
    <property type="match status" value="1"/>
</dbReference>
<evidence type="ECO:0000256" key="7">
    <source>
        <dbReference type="ARBA" id="ARBA00033323"/>
    </source>
</evidence>
<evidence type="ECO:0000313" key="10">
    <source>
        <dbReference type="EMBL" id="KAK4207121.1"/>
    </source>
</evidence>
<dbReference type="PRINTS" id="PR01040">
    <property type="entry name" value="TRNASYNTHTYR"/>
</dbReference>
<dbReference type="InterPro" id="IPR023617">
    <property type="entry name" value="Tyr-tRNA-ligase_arc/euk-type"/>
</dbReference>
<evidence type="ECO:0000256" key="8">
    <source>
        <dbReference type="ARBA" id="ARBA00048248"/>
    </source>
</evidence>
<keyword evidence="3 9" id="KW-0547">Nucleotide-binding</keyword>
<dbReference type="Proteomes" id="UP001301769">
    <property type="component" value="Unassembled WGS sequence"/>
</dbReference>
<name>A0AAN6XWT1_9PEZI</name>
<evidence type="ECO:0000256" key="5">
    <source>
        <dbReference type="ARBA" id="ARBA00022917"/>
    </source>
</evidence>
<dbReference type="SUPFAM" id="SSF52374">
    <property type="entry name" value="Nucleotidylyl transferase"/>
    <property type="match status" value="1"/>
</dbReference>
<dbReference type="EMBL" id="MU858319">
    <property type="protein sequence ID" value="KAK4207121.1"/>
    <property type="molecule type" value="Genomic_DNA"/>
</dbReference>
<protein>
    <recommendedName>
        <fullName evidence="1">tyrosine--tRNA ligase</fullName>
        <ecNumber evidence="1">6.1.1.1</ecNumber>
    </recommendedName>
    <alternativeName>
        <fullName evidence="7">Tyrosyl-tRNA synthetase</fullName>
    </alternativeName>
</protein>
<dbReference type="PANTHER" id="PTHR46264">
    <property type="entry name" value="TYROSINE-TRNA LIGASE"/>
    <property type="match status" value="1"/>
</dbReference>
<evidence type="ECO:0000256" key="1">
    <source>
        <dbReference type="ARBA" id="ARBA00013160"/>
    </source>
</evidence>
<sequence length="378" mass="42483">MLSTQEKFDLIARRQSFLEDADAESLKQLLEKKPRLKLAWETTPTGKPHVGYFVPIAKLIDFLRAGLDVTVYYLDTYGFLVNYVHSMETVAYRQRYYHFLVTAILKALGVSPSKVHFVAESSLAYTKPFVVDVQRLCAIMKQDDARATSTEVSECDMISPLLCSIHQSLSEQYLDLDIQYGGEDQTGLFEHAKKFIPKLGYRRREHIMNVMVAGLDGLKMSSSKPAHTKIEFLDDPETVRDKVSKAACPERQVADNGVLGLLRDVLFPISQQRAERLLGKTELYDDENSGYSVGQHPFCSLKAPTGTIFTVGGGDVEEKHFASYEEIETAFVAGQVHPEALKQAVIDSFNVLLAPIRAAYAESREWQEVDRLAYPEGN</sequence>
<keyword evidence="4 9" id="KW-0067">ATP-binding</keyword>
<evidence type="ECO:0000256" key="6">
    <source>
        <dbReference type="ARBA" id="ARBA00023146"/>
    </source>
</evidence>
<keyword evidence="6 9" id="KW-0030">Aminoacyl-tRNA synthetase</keyword>
<organism evidence="10 11">
    <name type="scientific">Rhypophila decipiens</name>
    <dbReference type="NCBI Taxonomy" id="261697"/>
    <lineage>
        <taxon>Eukaryota</taxon>
        <taxon>Fungi</taxon>
        <taxon>Dikarya</taxon>
        <taxon>Ascomycota</taxon>
        <taxon>Pezizomycotina</taxon>
        <taxon>Sordariomycetes</taxon>
        <taxon>Sordariomycetidae</taxon>
        <taxon>Sordariales</taxon>
        <taxon>Naviculisporaceae</taxon>
        <taxon>Rhypophila</taxon>
    </lineage>
</organism>
<keyword evidence="11" id="KW-1185">Reference proteome</keyword>
<proteinExistence type="inferred from homology"/>
<dbReference type="PANTHER" id="PTHR46264:SF4">
    <property type="entry name" value="TYROSINE--TRNA LIGASE, CYTOPLASMIC"/>
    <property type="match status" value="1"/>
</dbReference>
<dbReference type="InterPro" id="IPR014729">
    <property type="entry name" value="Rossmann-like_a/b/a_fold"/>
</dbReference>
<dbReference type="InterPro" id="IPR002307">
    <property type="entry name" value="Tyr-tRNA-ligase"/>
</dbReference>
<comment type="similarity">
    <text evidence="9">Belongs to the class-I aminoacyl-tRNA synthetase family.</text>
</comment>
<comment type="caution">
    <text evidence="10">The sequence shown here is derived from an EMBL/GenBank/DDBJ whole genome shotgun (WGS) entry which is preliminary data.</text>
</comment>
<gene>
    <name evidence="10" type="ORF">QBC37DRAFT_102269</name>
</gene>
<comment type="catalytic activity">
    <reaction evidence="8">
        <text>tRNA(Tyr) + L-tyrosine + ATP = L-tyrosyl-tRNA(Tyr) + AMP + diphosphate + H(+)</text>
        <dbReference type="Rhea" id="RHEA:10220"/>
        <dbReference type="Rhea" id="RHEA-COMP:9706"/>
        <dbReference type="Rhea" id="RHEA-COMP:9707"/>
        <dbReference type="ChEBI" id="CHEBI:15378"/>
        <dbReference type="ChEBI" id="CHEBI:30616"/>
        <dbReference type="ChEBI" id="CHEBI:33019"/>
        <dbReference type="ChEBI" id="CHEBI:58315"/>
        <dbReference type="ChEBI" id="CHEBI:78442"/>
        <dbReference type="ChEBI" id="CHEBI:78536"/>
        <dbReference type="ChEBI" id="CHEBI:456215"/>
        <dbReference type="EC" id="6.1.1.1"/>
    </reaction>
</comment>
<dbReference type="GO" id="GO:0005737">
    <property type="term" value="C:cytoplasm"/>
    <property type="evidence" value="ECO:0007669"/>
    <property type="project" value="TreeGrafter"/>
</dbReference>
<accession>A0AAN6XWT1</accession>
<dbReference type="AlphaFoldDB" id="A0AAN6XWT1"/>
<dbReference type="PIRSF" id="PIRSF006588">
    <property type="entry name" value="TyrRS_arch_euk"/>
    <property type="match status" value="1"/>
</dbReference>
<dbReference type="Pfam" id="PF00579">
    <property type="entry name" value="tRNA-synt_1b"/>
    <property type="match status" value="1"/>
</dbReference>
<reference evidence="10" key="1">
    <citation type="journal article" date="2023" name="Mol. Phylogenet. Evol.">
        <title>Genome-scale phylogeny and comparative genomics of the fungal order Sordariales.</title>
        <authorList>
            <person name="Hensen N."/>
            <person name="Bonometti L."/>
            <person name="Westerberg I."/>
            <person name="Brannstrom I.O."/>
            <person name="Guillou S."/>
            <person name="Cros-Aarteil S."/>
            <person name="Calhoun S."/>
            <person name="Haridas S."/>
            <person name="Kuo A."/>
            <person name="Mondo S."/>
            <person name="Pangilinan J."/>
            <person name="Riley R."/>
            <person name="LaButti K."/>
            <person name="Andreopoulos B."/>
            <person name="Lipzen A."/>
            <person name="Chen C."/>
            <person name="Yan M."/>
            <person name="Daum C."/>
            <person name="Ng V."/>
            <person name="Clum A."/>
            <person name="Steindorff A."/>
            <person name="Ohm R.A."/>
            <person name="Martin F."/>
            <person name="Silar P."/>
            <person name="Natvig D.O."/>
            <person name="Lalanne C."/>
            <person name="Gautier V."/>
            <person name="Ament-Velasquez S.L."/>
            <person name="Kruys A."/>
            <person name="Hutchinson M.I."/>
            <person name="Powell A.J."/>
            <person name="Barry K."/>
            <person name="Miller A.N."/>
            <person name="Grigoriev I.V."/>
            <person name="Debuchy R."/>
            <person name="Gladieux P."/>
            <person name="Hiltunen Thoren M."/>
            <person name="Johannesson H."/>
        </authorList>
    </citation>
    <scope>NUCLEOTIDE SEQUENCE</scope>
    <source>
        <strain evidence="10">PSN293</strain>
    </source>
</reference>